<dbReference type="OrthoDB" id="10391620at2759"/>
<reference evidence="1" key="1">
    <citation type="submission" date="2021-02" db="EMBL/GenBank/DDBJ databases">
        <authorList>
            <person name="Dougan E. K."/>
            <person name="Rhodes N."/>
            <person name="Thang M."/>
            <person name="Chan C."/>
        </authorList>
    </citation>
    <scope>NUCLEOTIDE SEQUENCE</scope>
</reference>
<proteinExistence type="predicted"/>
<evidence type="ECO:0000313" key="1">
    <source>
        <dbReference type="EMBL" id="CAE7259910.1"/>
    </source>
</evidence>
<accession>A0A812MD41</accession>
<sequence length="294" mass="32082">MTDFAPLDSRSRALDEYAYPTDERDGKRSKELKAAAVSDLAKILVTDSYGAGRNLQKVCWDAYNQRHPMHVVLDLPSGGQLWLGGGAASGQITELLDNGIAAILAAAAYPPVVHDSRIERLGTYDGTGLAAGDIDKGLMIKVFQRMLRLLAAGRKILVSCKNGAHRSSFVLALFLIFLTGCPPDDVHTYLNKLRGLVDLGSMAPESKHSRERRPNVVPINSLRNMHTFFSAEGLRSLSALSRPAQLSLGFRDAENRVKLNMLMSPADFEAMARSLGWVALSEARECSNYCYAVG</sequence>
<gene>
    <name evidence="1" type="ORF">SNAT2548_LOCUS13558</name>
</gene>
<dbReference type="EMBL" id="CAJNDS010001444">
    <property type="protein sequence ID" value="CAE7259910.1"/>
    <property type="molecule type" value="Genomic_DNA"/>
</dbReference>
<protein>
    <recommendedName>
        <fullName evidence="3">Tyrosine specific protein phosphatases domain-containing protein</fullName>
    </recommendedName>
</protein>
<organism evidence="1 2">
    <name type="scientific">Symbiodinium natans</name>
    <dbReference type="NCBI Taxonomy" id="878477"/>
    <lineage>
        <taxon>Eukaryota</taxon>
        <taxon>Sar</taxon>
        <taxon>Alveolata</taxon>
        <taxon>Dinophyceae</taxon>
        <taxon>Suessiales</taxon>
        <taxon>Symbiodiniaceae</taxon>
        <taxon>Symbiodinium</taxon>
    </lineage>
</organism>
<evidence type="ECO:0008006" key="3">
    <source>
        <dbReference type="Google" id="ProtNLM"/>
    </source>
</evidence>
<name>A0A812MD41_9DINO</name>
<dbReference type="AlphaFoldDB" id="A0A812MD41"/>
<evidence type="ECO:0000313" key="2">
    <source>
        <dbReference type="Proteomes" id="UP000604046"/>
    </source>
</evidence>
<keyword evidence="2" id="KW-1185">Reference proteome</keyword>
<dbReference type="Proteomes" id="UP000604046">
    <property type="component" value="Unassembled WGS sequence"/>
</dbReference>
<dbReference type="InterPro" id="IPR029021">
    <property type="entry name" value="Prot-tyrosine_phosphatase-like"/>
</dbReference>
<dbReference type="SUPFAM" id="SSF52799">
    <property type="entry name" value="(Phosphotyrosine protein) phosphatases II"/>
    <property type="match status" value="1"/>
</dbReference>
<dbReference type="Gene3D" id="3.90.190.10">
    <property type="entry name" value="Protein tyrosine phosphatase superfamily"/>
    <property type="match status" value="1"/>
</dbReference>
<comment type="caution">
    <text evidence="1">The sequence shown here is derived from an EMBL/GenBank/DDBJ whole genome shotgun (WGS) entry which is preliminary data.</text>
</comment>